<dbReference type="InterPro" id="IPR043129">
    <property type="entry name" value="ATPase_NBD"/>
</dbReference>
<feature type="domain" description="Carbohydrate kinase FGGY N-terminal" evidence="5">
    <location>
        <begin position="1235"/>
        <end position="1391"/>
    </location>
</feature>
<proteinExistence type="inferred from homology"/>
<dbReference type="InterPro" id="IPR049270">
    <property type="entry name" value="CFAP58_CC"/>
</dbReference>
<dbReference type="GO" id="GO:0005829">
    <property type="term" value="C:cytosol"/>
    <property type="evidence" value="ECO:0007669"/>
    <property type="project" value="TreeGrafter"/>
</dbReference>
<organism evidence="8 9">
    <name type="scientific">Perkinsus olseni</name>
    <name type="common">Perkinsus atlanticus</name>
    <dbReference type="NCBI Taxonomy" id="32597"/>
    <lineage>
        <taxon>Eukaryota</taxon>
        <taxon>Sar</taxon>
        <taxon>Alveolata</taxon>
        <taxon>Perkinsozoa</taxon>
        <taxon>Perkinsea</taxon>
        <taxon>Perkinsida</taxon>
        <taxon>Perkinsidae</taxon>
        <taxon>Perkinsus</taxon>
    </lineage>
</organism>
<evidence type="ECO:0000259" key="6">
    <source>
        <dbReference type="Pfam" id="PF02782"/>
    </source>
</evidence>
<accession>A0A7J6L629</accession>
<feature type="domain" description="Carbohydrate kinase FGGY C-terminal" evidence="6">
    <location>
        <begin position="1402"/>
        <end position="1600"/>
    </location>
</feature>
<dbReference type="GO" id="GO:0042732">
    <property type="term" value="P:D-xylose metabolic process"/>
    <property type="evidence" value="ECO:0007669"/>
    <property type="project" value="InterPro"/>
</dbReference>
<dbReference type="CDD" id="cd07776">
    <property type="entry name" value="ASKHA_NBD_FGGY_SpXK-like"/>
    <property type="match status" value="1"/>
</dbReference>
<dbReference type="Gene3D" id="3.30.420.40">
    <property type="match status" value="2"/>
</dbReference>
<evidence type="ECO:0000256" key="4">
    <source>
        <dbReference type="SAM" id="Coils"/>
    </source>
</evidence>
<feature type="coiled-coil region" evidence="4">
    <location>
        <begin position="600"/>
        <end position="669"/>
    </location>
</feature>
<keyword evidence="3" id="KW-0418">Kinase</keyword>
<dbReference type="PANTHER" id="PTHR10196:SF57">
    <property type="entry name" value="XYLULOSE KINASE"/>
    <property type="match status" value="1"/>
</dbReference>
<dbReference type="GO" id="GO:0005997">
    <property type="term" value="P:xylulose metabolic process"/>
    <property type="evidence" value="ECO:0007669"/>
    <property type="project" value="TreeGrafter"/>
</dbReference>
<dbReference type="Proteomes" id="UP000572268">
    <property type="component" value="Unassembled WGS sequence"/>
</dbReference>
<feature type="domain" description="Cilia- and flagella-associated protein 58 central coiled coil" evidence="7">
    <location>
        <begin position="639"/>
        <end position="935"/>
    </location>
</feature>
<comment type="caution">
    <text evidence="8">The sequence shown here is derived from an EMBL/GenBank/DDBJ whole genome shotgun (WGS) entry which is preliminary data.</text>
</comment>
<keyword evidence="2" id="KW-0808">Transferase</keyword>
<dbReference type="Pfam" id="PF02782">
    <property type="entry name" value="FGGY_C"/>
    <property type="match status" value="1"/>
</dbReference>
<evidence type="ECO:0000259" key="7">
    <source>
        <dbReference type="Pfam" id="PF21771"/>
    </source>
</evidence>
<dbReference type="InterPro" id="IPR018485">
    <property type="entry name" value="FGGY_C"/>
</dbReference>
<dbReference type="PANTHER" id="PTHR10196">
    <property type="entry name" value="SUGAR KINASE"/>
    <property type="match status" value="1"/>
</dbReference>
<evidence type="ECO:0000256" key="2">
    <source>
        <dbReference type="ARBA" id="ARBA00022679"/>
    </source>
</evidence>
<dbReference type="EMBL" id="JABANN010000704">
    <property type="protein sequence ID" value="KAF4654633.1"/>
    <property type="molecule type" value="Genomic_DNA"/>
</dbReference>
<feature type="coiled-coil region" evidence="4">
    <location>
        <begin position="740"/>
        <end position="879"/>
    </location>
</feature>
<dbReference type="InterPro" id="IPR018484">
    <property type="entry name" value="FGGY_N"/>
</dbReference>
<dbReference type="SUPFAM" id="SSF53067">
    <property type="entry name" value="Actin-like ATPase domain"/>
    <property type="match status" value="2"/>
</dbReference>
<feature type="coiled-coil region" evidence="4">
    <location>
        <begin position="915"/>
        <end position="942"/>
    </location>
</feature>
<comment type="similarity">
    <text evidence="1">Belongs to the FGGY kinase family.</text>
</comment>
<name>A0A7J6L629_PEROL</name>
<reference evidence="8 9" key="1">
    <citation type="submission" date="2020-04" db="EMBL/GenBank/DDBJ databases">
        <title>Perkinsus olseni comparative genomics.</title>
        <authorList>
            <person name="Bogema D.R."/>
        </authorList>
    </citation>
    <scope>NUCLEOTIDE SEQUENCE [LARGE SCALE GENOMIC DNA]</scope>
    <source>
        <strain evidence="8">ATCC PRA-31</strain>
    </source>
</reference>
<gene>
    <name evidence="8" type="ORF">FOL46_008653</name>
</gene>
<keyword evidence="4" id="KW-0175">Coiled coil</keyword>
<evidence type="ECO:0008006" key="10">
    <source>
        <dbReference type="Google" id="ProtNLM"/>
    </source>
</evidence>
<feature type="coiled-coil region" evidence="4">
    <location>
        <begin position="300"/>
        <end position="557"/>
    </location>
</feature>
<dbReference type="InterPro" id="IPR042024">
    <property type="entry name" value="D-XK_euk"/>
</dbReference>
<dbReference type="Pfam" id="PF20525">
    <property type="entry name" value="DUF6740"/>
    <property type="match status" value="1"/>
</dbReference>
<sequence>MTTSKAHFVTVEMLYNHMALTVASDYSPGPSFDDFGGATNLFEAGWQWKTVTVENNVLYNIWTKRSFDGIHPDTGANMSSMYIAGIAPDTWTLTMDRENETPVHLAATNERHDGALHQEMAFSQVERLPDDYTIDDGLSELYSTYQIDGFFHTADADAVAAGLHDAHLADQFLSGDIPAAPSLPDGVSDWASGRRLKEASGIPYFTIIPGSDEEVFFNSAGRRRLMLLFGFEFPHKCRENGESRKFCLFLSLAGSGFKTSFSASLGARFPDVNNPKRSHIEDYKILQPFRVEYERLYKIMKDQNDNRSRLLKKCRELGAEIAANSSKVHSATKTKQANMRLLEELGKEKEALEKEIKASEERQRKESANMEALRKEAQQLRKQMKQFNEARDASLEEPGTTAFVISQMQVLREERKRLESLDHEIYSLERDNKEYSDQMAALKLARDEKKQKVENLRESVKKIKAMRKETEMKLAKKRAEIQRETQRRDESAKEVKEARLELSRVRQERELVAKELHDIEDELKEEEDSVRDLYREEERLERTYRLAIDEKKKLDRELRREITKNDKIVKENVGKNIEMRIKREETQSLSKAIKGMDKLIYLCQEKTDSLKTEVERLEKENEEKKEKLTEQLAANQRAKRAFDTRRKRLEDLLRERDLLNKDVLRADNSTEHWMDLIRRHQMMCSNLDRELEVGRKELHHAQKRAVDVEGQIEKHAVELSEENAKYFAALEEVKIREGRIAEVEKLVGKAEAKLAQQQSLYDSVCADRNLYSKSLIDCNAEIEEIKKKFKMAFHRIEQLKDEVRSKEAKLMKAHFEKNKMTRGNARVRESLESAQERIEGLESIVATQKAEAEKLQVVVEDAEKEVSSHEKELKSVLSERDLLANQLSNREVEVRKLYEKIRPLESELRQGAASFNDLLRDRRSADRQLLDLRREIDEAKLHVAEGRTFIQQKMRLGKEIKAEVLKCSKLQQELERPMNVHRWRRLQSSDMQTFERLKRVRELQQRLIQTQEEVVKKEREITAKESEFMSLKAALQKQPGPEIHDQILLLQQAVKDKQTQLTVLEMNMQEYRQQCHENSADVGRLRKQMKEMNDDFIEKSMSSSLFLGFDLSTQSCKAVVLDENLDTVFSTTVKFDEDLPQYHTSNGVSIKESSGEVKSPSAMFSSALQLCIRRLQHAGCPMERIVGIGGSGQQHGSVYLSAAATDHLLPDDDNVDDLGKWQLENGVFTVRDGPIWMDTSTSAECRELESYVGGSDALAKLTGSKAWERFTGNQILKFRKQSSGVYGRTARICLVSSFCASVLLGQPTRVDYSDAAGMNLMELSSLNWSRGICGFIDGRSSDGLISKLGGQPADSMAIAGTVAPYWQQRYGFSPICSVNYWSGDNPCAAVGMGLLNSGDILVSLGTSDTCLCVLPSMPLSPPPSAFIFPHPVKPGWYIAMLVYTNGDVTRRAVKGDRSWDEFSDSIRLSSPGNYLTLCTSTQEILPALEQGDPVTVKIENKNDAKVTFSRFEGVPKDGPDYSSCRAVVEERALSMRYYINSEVAPGILEQFPGGKLLVTGGGSRNEQIRQVFSDVFRRSVVALDSPDAAALGAAYKAMLATAKQRGTLKEGEKLLQDHISATENTARNLPDASNSLIYGRISRSYAAFEKVLRDERGR</sequence>
<dbReference type="InterPro" id="IPR046628">
    <property type="entry name" value="DUF6740"/>
</dbReference>
<evidence type="ECO:0000256" key="3">
    <source>
        <dbReference type="ARBA" id="ARBA00022777"/>
    </source>
</evidence>
<dbReference type="Pfam" id="PF00370">
    <property type="entry name" value="FGGY_N"/>
    <property type="match status" value="1"/>
</dbReference>
<evidence type="ECO:0000256" key="1">
    <source>
        <dbReference type="ARBA" id="ARBA00009156"/>
    </source>
</evidence>
<evidence type="ECO:0000313" key="8">
    <source>
        <dbReference type="EMBL" id="KAF4654633.1"/>
    </source>
</evidence>
<feature type="coiled-coil region" evidence="4">
    <location>
        <begin position="1000"/>
        <end position="1027"/>
    </location>
</feature>
<dbReference type="GO" id="GO:0004856">
    <property type="term" value="F:D-xylulokinase activity"/>
    <property type="evidence" value="ECO:0007669"/>
    <property type="project" value="InterPro"/>
</dbReference>
<dbReference type="Pfam" id="PF21771">
    <property type="entry name" value="CFAP58_CC"/>
    <property type="match status" value="1"/>
</dbReference>
<evidence type="ECO:0000259" key="5">
    <source>
        <dbReference type="Pfam" id="PF00370"/>
    </source>
</evidence>
<protein>
    <recommendedName>
        <fullName evidence="10">Xylulose kinase</fullName>
    </recommendedName>
</protein>
<evidence type="ECO:0000313" key="9">
    <source>
        <dbReference type="Proteomes" id="UP000572268"/>
    </source>
</evidence>